<dbReference type="SUPFAM" id="SSF53720">
    <property type="entry name" value="ALDH-like"/>
    <property type="match status" value="1"/>
</dbReference>
<organism evidence="3 4">
    <name type="scientific">Paraburkholderia terrae</name>
    <dbReference type="NCBI Taxonomy" id="311230"/>
    <lineage>
        <taxon>Bacteria</taxon>
        <taxon>Pseudomonadati</taxon>
        <taxon>Pseudomonadota</taxon>
        <taxon>Betaproteobacteria</taxon>
        <taxon>Burkholderiales</taxon>
        <taxon>Burkholderiaceae</taxon>
        <taxon>Paraburkholderia</taxon>
    </lineage>
</organism>
<name>A0ABN6JWR2_9BURK</name>
<geneLocation type="plasmid" evidence="3 4">
    <name>pPT365</name>
</geneLocation>
<dbReference type="PROSITE" id="PS00070">
    <property type="entry name" value="ALDEHYDE_DEHYDR_CYS"/>
    <property type="match status" value="1"/>
</dbReference>
<evidence type="ECO:0000313" key="3">
    <source>
        <dbReference type="EMBL" id="BCZ85408.1"/>
    </source>
</evidence>
<sequence>MQTQLFIGGRFVPSVSGETLPTLNPHDNSIIAEVSMAGRADVDRAVEAARAAFPKWSNLAAAERGRLLLKLADAIDANADALARLESLDTGHPIRDTRNLDVPRTAATFRYFGGMADKFEGSVIPVEQGFLNYVSREPVGVVGQVVPWNFPLMFTSWKMAPALAAGNCVVMKPAELTPLSSLAIAELMAEVGFPDGVVNILPGLGHVAGQYIAEHPEISKIAFTGSTAVGRKIVQASSGNLKKVQLELGGKGANIVFNDANIGAVVQGSAFAIFHNQGQACIAGSRMIVHESIADEVLEKFAALSRTIKLGDPLDPSTEMGPLTSRQHRDRVLSFVDVAREQGGRVLAGGKAPDDAALANGCYVEPTIVAAKPGDRVSQEEVFGPFMTVTTFRTDEEALAIANGTEYGLGAGLWTRDLQRAHRIAREVCAGMVWVNCYKRVSPGSPFGGVGASGYGREMGFEAMREYTQPKSVWVNVDAQIPPYYPR</sequence>
<dbReference type="InterPro" id="IPR016163">
    <property type="entry name" value="Ald_DH_C"/>
</dbReference>
<reference evidence="3 4" key="1">
    <citation type="journal article" date="2022" name="Front. Microbiol.">
        <title>Identification and characterization of a novel class of self-sufficient cytochrome P450 hydroxylase involved in cyclohexanecarboxylate degradation in Paraburkholderia terrae strain KU-64.</title>
        <authorList>
            <person name="Yamamoto T."/>
            <person name="Hasegawa Y."/>
            <person name="Iwaki H."/>
        </authorList>
    </citation>
    <scope>NUCLEOTIDE SEQUENCE [LARGE SCALE GENOMIC DNA]</scope>
    <source>
        <strain evidence="3 4">KU-64</strain>
    </source>
</reference>
<protein>
    <submittedName>
        <fullName evidence="3">Betaine-aldehyde dehydrogenase</fullName>
    </submittedName>
</protein>
<gene>
    <name evidence="3" type="primary">betB_4</name>
    <name evidence="3" type="ORF">PTKU64_90830</name>
</gene>
<dbReference type="InterPro" id="IPR016160">
    <property type="entry name" value="Ald_DH_CS_CYS"/>
</dbReference>
<feature type="domain" description="Aldehyde dehydrogenase" evidence="2">
    <location>
        <begin position="12"/>
        <end position="473"/>
    </location>
</feature>
<dbReference type="InterPro" id="IPR016162">
    <property type="entry name" value="Ald_DH_N"/>
</dbReference>
<evidence type="ECO:0000259" key="2">
    <source>
        <dbReference type="Pfam" id="PF00171"/>
    </source>
</evidence>
<dbReference type="Proteomes" id="UP001319874">
    <property type="component" value="Plasmid pPT365"/>
</dbReference>
<dbReference type="Gene3D" id="3.40.309.10">
    <property type="entry name" value="Aldehyde Dehydrogenase, Chain A, domain 2"/>
    <property type="match status" value="1"/>
</dbReference>
<evidence type="ECO:0000256" key="1">
    <source>
        <dbReference type="ARBA" id="ARBA00023002"/>
    </source>
</evidence>
<dbReference type="InterPro" id="IPR016161">
    <property type="entry name" value="Ald_DH/histidinol_DH"/>
</dbReference>
<accession>A0ABN6JWR2</accession>
<proteinExistence type="predicted"/>
<keyword evidence="3" id="KW-0614">Plasmid</keyword>
<evidence type="ECO:0000313" key="4">
    <source>
        <dbReference type="Proteomes" id="UP001319874"/>
    </source>
</evidence>
<dbReference type="InterPro" id="IPR015590">
    <property type="entry name" value="Aldehyde_DH_dom"/>
</dbReference>
<dbReference type="PANTHER" id="PTHR11699">
    <property type="entry name" value="ALDEHYDE DEHYDROGENASE-RELATED"/>
    <property type="match status" value="1"/>
</dbReference>
<dbReference type="RefSeq" id="WP_229518095.1">
    <property type="nucleotide sequence ID" value="NZ_AP024959.1"/>
</dbReference>
<dbReference type="Pfam" id="PF00171">
    <property type="entry name" value="Aldedh"/>
    <property type="match status" value="1"/>
</dbReference>
<keyword evidence="1" id="KW-0560">Oxidoreductase</keyword>
<keyword evidence="4" id="KW-1185">Reference proteome</keyword>
<dbReference type="EMBL" id="AP024959">
    <property type="protein sequence ID" value="BCZ85408.1"/>
    <property type="molecule type" value="Genomic_DNA"/>
</dbReference>
<dbReference type="Gene3D" id="3.40.605.10">
    <property type="entry name" value="Aldehyde Dehydrogenase, Chain A, domain 1"/>
    <property type="match status" value="1"/>
</dbReference>